<accession>A0A5A7RD72</accession>
<gene>
    <name evidence="1" type="ORF">STAS_32132</name>
</gene>
<dbReference type="AlphaFoldDB" id="A0A5A7RD72"/>
<evidence type="ECO:0000313" key="1">
    <source>
        <dbReference type="EMBL" id="GER54527.1"/>
    </source>
</evidence>
<dbReference type="EMBL" id="BKCP01011292">
    <property type="protein sequence ID" value="GER54527.1"/>
    <property type="molecule type" value="Genomic_DNA"/>
</dbReference>
<organism evidence="1 2">
    <name type="scientific">Striga asiatica</name>
    <name type="common">Asiatic witchweed</name>
    <name type="synonym">Buchnera asiatica</name>
    <dbReference type="NCBI Taxonomy" id="4170"/>
    <lineage>
        <taxon>Eukaryota</taxon>
        <taxon>Viridiplantae</taxon>
        <taxon>Streptophyta</taxon>
        <taxon>Embryophyta</taxon>
        <taxon>Tracheophyta</taxon>
        <taxon>Spermatophyta</taxon>
        <taxon>Magnoliopsida</taxon>
        <taxon>eudicotyledons</taxon>
        <taxon>Gunneridae</taxon>
        <taxon>Pentapetalae</taxon>
        <taxon>asterids</taxon>
        <taxon>lamiids</taxon>
        <taxon>Lamiales</taxon>
        <taxon>Orobanchaceae</taxon>
        <taxon>Buchnereae</taxon>
        <taxon>Striga</taxon>
    </lineage>
</organism>
<name>A0A5A7RD72_STRAF</name>
<proteinExistence type="predicted"/>
<dbReference type="Proteomes" id="UP000325081">
    <property type="component" value="Unassembled WGS sequence"/>
</dbReference>
<evidence type="ECO:0000313" key="2">
    <source>
        <dbReference type="Proteomes" id="UP000325081"/>
    </source>
</evidence>
<reference evidence="2" key="1">
    <citation type="journal article" date="2019" name="Curr. Biol.">
        <title>Genome Sequence of Striga asiatica Provides Insight into the Evolution of Plant Parasitism.</title>
        <authorList>
            <person name="Yoshida S."/>
            <person name="Kim S."/>
            <person name="Wafula E.K."/>
            <person name="Tanskanen J."/>
            <person name="Kim Y.M."/>
            <person name="Honaas L."/>
            <person name="Yang Z."/>
            <person name="Spallek T."/>
            <person name="Conn C.E."/>
            <person name="Ichihashi Y."/>
            <person name="Cheong K."/>
            <person name="Cui S."/>
            <person name="Der J.P."/>
            <person name="Gundlach H."/>
            <person name="Jiao Y."/>
            <person name="Hori C."/>
            <person name="Ishida J.K."/>
            <person name="Kasahara H."/>
            <person name="Kiba T."/>
            <person name="Kim M.S."/>
            <person name="Koo N."/>
            <person name="Laohavisit A."/>
            <person name="Lee Y.H."/>
            <person name="Lumba S."/>
            <person name="McCourt P."/>
            <person name="Mortimer J.C."/>
            <person name="Mutuku J.M."/>
            <person name="Nomura T."/>
            <person name="Sasaki-Sekimoto Y."/>
            <person name="Seto Y."/>
            <person name="Wang Y."/>
            <person name="Wakatake T."/>
            <person name="Sakakibara H."/>
            <person name="Demura T."/>
            <person name="Yamaguchi S."/>
            <person name="Yoneyama K."/>
            <person name="Manabe R.I."/>
            <person name="Nelson D.C."/>
            <person name="Schulman A.H."/>
            <person name="Timko M.P."/>
            <person name="dePamphilis C.W."/>
            <person name="Choi D."/>
            <person name="Shirasu K."/>
        </authorList>
    </citation>
    <scope>NUCLEOTIDE SEQUENCE [LARGE SCALE GENOMIC DNA]</scope>
    <source>
        <strain evidence="2">cv. UVA1</strain>
    </source>
</reference>
<comment type="caution">
    <text evidence="1">The sequence shown here is derived from an EMBL/GenBank/DDBJ whole genome shotgun (WGS) entry which is preliminary data.</text>
</comment>
<keyword evidence="2" id="KW-1185">Reference proteome</keyword>
<protein>
    <submittedName>
        <fullName evidence="1">Alcohol dehydrogenase</fullName>
    </submittedName>
</protein>
<sequence>MYKGPVNLPDHSSQGLHRAHTVKSSIFAPWSFSTENPRSHTAVLILFVLLLVVDRETDSILKVGRSCFSLFSAIKPTVKITKKIKTPASMMTQHTAWDIVLFSLGAVGVAAVSWGAGKPLVIEEVDVAPPQKMENVIFVTPH</sequence>